<gene>
    <name evidence="1" type="primary">ugpB_1</name>
    <name evidence="1" type="ORF">NCTC5773_00358</name>
</gene>
<dbReference type="Gene3D" id="3.40.190.10">
    <property type="entry name" value="Periplasmic binding protein-like II"/>
    <property type="match status" value="1"/>
</dbReference>
<dbReference type="EMBL" id="LR134141">
    <property type="protein sequence ID" value="VEA00397.1"/>
    <property type="molecule type" value="Genomic_DNA"/>
</dbReference>
<reference evidence="1 2" key="1">
    <citation type="submission" date="2018-12" db="EMBL/GenBank/DDBJ databases">
        <authorList>
            <consortium name="Pathogen Informatics"/>
        </authorList>
    </citation>
    <scope>NUCLEOTIDE SEQUENCE [LARGE SCALE GENOMIC DNA]</scope>
    <source>
        <strain evidence="1 2">NCTC5773</strain>
    </source>
</reference>
<protein>
    <submittedName>
        <fullName evidence="1">Glycerol-3-phosphate-binding periplasmic protein</fullName>
    </submittedName>
</protein>
<dbReference type="AlphaFoldDB" id="A0A6D2G1T4"/>
<evidence type="ECO:0000313" key="2">
    <source>
        <dbReference type="Proteomes" id="UP000267858"/>
    </source>
</evidence>
<sequence length="164" mass="18234">MSCYPREHKTRDIAHPGTKREITDDIVTTYSFRTGADSGIYGSGVGRHHYSLLHSMEGELGKEVDSLAQRFNQANPDYKIVPVYKGNYEQNLSAGIAAFRTGNAPAILQVYEVGTATMMASKAIKPVYEVFKDAGINFDESQFVPTVCRLLHRCQKRAFALPTL</sequence>
<dbReference type="Proteomes" id="UP000267858">
    <property type="component" value="Chromosome"/>
</dbReference>
<proteinExistence type="predicted"/>
<dbReference type="SUPFAM" id="SSF53850">
    <property type="entry name" value="Periplasmic binding protein-like II"/>
    <property type="match status" value="1"/>
</dbReference>
<accession>A0A6D2G1T4</accession>
<evidence type="ECO:0000313" key="1">
    <source>
        <dbReference type="EMBL" id="VEA00397.1"/>
    </source>
</evidence>
<organism evidence="1 2">
    <name type="scientific">Salmonella enterica subsp. salamae</name>
    <dbReference type="NCBI Taxonomy" id="59202"/>
    <lineage>
        <taxon>Bacteria</taxon>
        <taxon>Pseudomonadati</taxon>
        <taxon>Pseudomonadota</taxon>
        <taxon>Gammaproteobacteria</taxon>
        <taxon>Enterobacterales</taxon>
        <taxon>Enterobacteriaceae</taxon>
        <taxon>Salmonella</taxon>
    </lineage>
</organism>
<name>A0A6D2G1T4_SALER</name>